<accession>A0A0A9WZR0</accession>
<organism evidence="1">
    <name type="scientific">Lygus hesperus</name>
    <name type="common">Western plant bug</name>
    <dbReference type="NCBI Taxonomy" id="30085"/>
    <lineage>
        <taxon>Eukaryota</taxon>
        <taxon>Metazoa</taxon>
        <taxon>Ecdysozoa</taxon>
        <taxon>Arthropoda</taxon>
        <taxon>Hexapoda</taxon>
        <taxon>Insecta</taxon>
        <taxon>Pterygota</taxon>
        <taxon>Neoptera</taxon>
        <taxon>Paraneoptera</taxon>
        <taxon>Hemiptera</taxon>
        <taxon>Heteroptera</taxon>
        <taxon>Panheteroptera</taxon>
        <taxon>Cimicomorpha</taxon>
        <taxon>Miridae</taxon>
        <taxon>Mirini</taxon>
        <taxon>Lygus</taxon>
    </lineage>
</organism>
<feature type="non-terminal residue" evidence="1">
    <location>
        <position position="1"/>
    </location>
</feature>
<sequence length="134" mass="14569">FHGTRRCKVNVRCLVCSKGHSTAMCYLSVKGDDTTKKTDAAPEVEKSLSSLNTQRAPVLMQTLQVRVHSGSGHTTARLLIDTGSQRSYVTQKLAEKIGCTPIGEEKIVHALFGGSTTDVVTHHCYKVRVQSLIG</sequence>
<keyword evidence="1" id="KW-0456">Lyase</keyword>
<dbReference type="EMBL" id="GBHO01033269">
    <property type="protein sequence ID" value="JAG10335.1"/>
    <property type="molecule type" value="Transcribed_RNA"/>
</dbReference>
<feature type="non-terminal residue" evidence="1">
    <location>
        <position position="134"/>
    </location>
</feature>
<dbReference type="Gene3D" id="2.40.70.10">
    <property type="entry name" value="Acid Proteases"/>
    <property type="match status" value="1"/>
</dbReference>
<dbReference type="Pfam" id="PF13650">
    <property type="entry name" value="Asp_protease_2"/>
    <property type="match status" value="1"/>
</dbReference>
<name>A0A0A9WZR0_LYGHE</name>
<dbReference type="PROSITE" id="PS00141">
    <property type="entry name" value="ASP_PROTEASE"/>
    <property type="match status" value="1"/>
</dbReference>
<proteinExistence type="predicted"/>
<dbReference type="AlphaFoldDB" id="A0A0A9WZR0"/>
<dbReference type="SUPFAM" id="SSF50630">
    <property type="entry name" value="Acid proteases"/>
    <property type="match status" value="1"/>
</dbReference>
<reference evidence="1" key="2">
    <citation type="submission" date="2014-07" db="EMBL/GenBank/DDBJ databases">
        <authorList>
            <person name="Hull J."/>
        </authorList>
    </citation>
    <scope>NUCLEOTIDE SEQUENCE</scope>
</reference>
<dbReference type="GO" id="GO:0004190">
    <property type="term" value="F:aspartic-type endopeptidase activity"/>
    <property type="evidence" value="ECO:0007669"/>
    <property type="project" value="InterPro"/>
</dbReference>
<dbReference type="GO" id="GO:0006508">
    <property type="term" value="P:proteolysis"/>
    <property type="evidence" value="ECO:0007669"/>
    <property type="project" value="InterPro"/>
</dbReference>
<dbReference type="GO" id="GO:0016829">
    <property type="term" value="F:lyase activity"/>
    <property type="evidence" value="ECO:0007669"/>
    <property type="project" value="UniProtKB-KW"/>
</dbReference>
<dbReference type="InterPro" id="IPR001969">
    <property type="entry name" value="Aspartic_peptidase_AS"/>
</dbReference>
<gene>
    <name evidence="1" type="primary">argH_12</name>
    <name evidence="1" type="ORF">CM83_103651</name>
</gene>
<reference evidence="1" key="1">
    <citation type="journal article" date="2014" name="PLoS ONE">
        <title>Transcriptome-Based Identification of ABC Transporters in the Western Tarnished Plant Bug Lygus hesperus.</title>
        <authorList>
            <person name="Hull J.J."/>
            <person name="Chaney K."/>
            <person name="Geib S.M."/>
            <person name="Fabrick J.A."/>
            <person name="Brent C.S."/>
            <person name="Walsh D."/>
            <person name="Lavine L.C."/>
        </authorList>
    </citation>
    <scope>NUCLEOTIDE SEQUENCE</scope>
</reference>
<dbReference type="InterPro" id="IPR021109">
    <property type="entry name" value="Peptidase_aspartic_dom_sf"/>
</dbReference>
<protein>
    <submittedName>
        <fullName evidence="1">Argininosuccinate lyase</fullName>
    </submittedName>
</protein>
<evidence type="ECO:0000313" key="1">
    <source>
        <dbReference type="EMBL" id="JAG10335.1"/>
    </source>
</evidence>